<dbReference type="OrthoDB" id="3244905at2759"/>
<gene>
    <name evidence="2" type="ORF">BDV98DRAFT_567094</name>
</gene>
<dbReference type="Proteomes" id="UP000305067">
    <property type="component" value="Unassembled WGS sequence"/>
</dbReference>
<evidence type="ECO:0000313" key="3">
    <source>
        <dbReference type="Proteomes" id="UP000305067"/>
    </source>
</evidence>
<evidence type="ECO:0000313" key="2">
    <source>
        <dbReference type="EMBL" id="TFL01527.1"/>
    </source>
</evidence>
<reference evidence="2 3" key="1">
    <citation type="journal article" date="2019" name="Nat. Ecol. Evol.">
        <title>Megaphylogeny resolves global patterns of mushroom evolution.</title>
        <authorList>
            <person name="Varga T."/>
            <person name="Krizsan K."/>
            <person name="Foldi C."/>
            <person name="Dima B."/>
            <person name="Sanchez-Garcia M."/>
            <person name="Sanchez-Ramirez S."/>
            <person name="Szollosi G.J."/>
            <person name="Szarkandi J.G."/>
            <person name="Papp V."/>
            <person name="Albert L."/>
            <person name="Andreopoulos W."/>
            <person name="Angelini C."/>
            <person name="Antonin V."/>
            <person name="Barry K.W."/>
            <person name="Bougher N.L."/>
            <person name="Buchanan P."/>
            <person name="Buyck B."/>
            <person name="Bense V."/>
            <person name="Catcheside P."/>
            <person name="Chovatia M."/>
            <person name="Cooper J."/>
            <person name="Damon W."/>
            <person name="Desjardin D."/>
            <person name="Finy P."/>
            <person name="Geml J."/>
            <person name="Haridas S."/>
            <person name="Hughes K."/>
            <person name="Justo A."/>
            <person name="Karasinski D."/>
            <person name="Kautmanova I."/>
            <person name="Kiss B."/>
            <person name="Kocsube S."/>
            <person name="Kotiranta H."/>
            <person name="LaButti K.M."/>
            <person name="Lechner B.E."/>
            <person name="Liimatainen K."/>
            <person name="Lipzen A."/>
            <person name="Lukacs Z."/>
            <person name="Mihaltcheva S."/>
            <person name="Morgado L.N."/>
            <person name="Niskanen T."/>
            <person name="Noordeloos M.E."/>
            <person name="Ohm R.A."/>
            <person name="Ortiz-Santana B."/>
            <person name="Ovrebo C."/>
            <person name="Racz N."/>
            <person name="Riley R."/>
            <person name="Savchenko A."/>
            <person name="Shiryaev A."/>
            <person name="Soop K."/>
            <person name="Spirin V."/>
            <person name="Szebenyi C."/>
            <person name="Tomsovsky M."/>
            <person name="Tulloss R.E."/>
            <person name="Uehling J."/>
            <person name="Grigoriev I.V."/>
            <person name="Vagvolgyi C."/>
            <person name="Papp T."/>
            <person name="Martin F.M."/>
            <person name="Miettinen O."/>
            <person name="Hibbett D.S."/>
            <person name="Nagy L.G."/>
        </authorList>
    </citation>
    <scope>NUCLEOTIDE SEQUENCE [LARGE SCALE GENOMIC DNA]</scope>
    <source>
        <strain evidence="2 3">CBS 309.79</strain>
    </source>
</reference>
<feature type="region of interest" description="Disordered" evidence="1">
    <location>
        <begin position="170"/>
        <end position="227"/>
    </location>
</feature>
<proteinExistence type="predicted"/>
<dbReference type="EMBL" id="ML178824">
    <property type="protein sequence ID" value="TFL01527.1"/>
    <property type="molecule type" value="Genomic_DNA"/>
</dbReference>
<accession>A0A5C3QJ21</accession>
<sequence>MVFRLPTHVTPFVPPPSSQTMPQPSWRGSLFIDGFRPADRNHQGINVIAAEVEGNSQLSNWPAHIYAQVTLHRPVLKDMMALLEHQNLPSAVLMADRFPQSAETQAANSANFLSFINFLTQGSLVAVARWSSERIPTTSITVVFYPSPTSTALLHCSIFLQHTPLPAFLSSPSSPPSNARLPPHIQASPPTSYPSSSRSRSRPRSTSHEHSKSPAPFPFTHQSSTPL</sequence>
<evidence type="ECO:0000256" key="1">
    <source>
        <dbReference type="SAM" id="MobiDB-lite"/>
    </source>
</evidence>
<feature type="compositionally biased region" description="Low complexity" evidence="1">
    <location>
        <begin position="170"/>
        <end position="198"/>
    </location>
</feature>
<protein>
    <submittedName>
        <fullName evidence="2">Uncharacterized protein</fullName>
    </submittedName>
</protein>
<name>A0A5C3QJ21_9AGAR</name>
<keyword evidence="3" id="KW-1185">Reference proteome</keyword>
<dbReference type="AlphaFoldDB" id="A0A5C3QJ21"/>
<organism evidence="2 3">
    <name type="scientific">Pterulicium gracile</name>
    <dbReference type="NCBI Taxonomy" id="1884261"/>
    <lineage>
        <taxon>Eukaryota</taxon>
        <taxon>Fungi</taxon>
        <taxon>Dikarya</taxon>
        <taxon>Basidiomycota</taxon>
        <taxon>Agaricomycotina</taxon>
        <taxon>Agaricomycetes</taxon>
        <taxon>Agaricomycetidae</taxon>
        <taxon>Agaricales</taxon>
        <taxon>Pleurotineae</taxon>
        <taxon>Pterulaceae</taxon>
        <taxon>Pterulicium</taxon>
    </lineage>
</organism>